<dbReference type="GeneID" id="37271258"/>
<evidence type="ECO:0000313" key="9">
    <source>
        <dbReference type="Proteomes" id="UP000245946"/>
    </source>
</evidence>
<comment type="similarity">
    <text evidence="2">Belongs to the syntaxin family.</text>
</comment>
<gene>
    <name evidence="8" type="ORF">FA09DRAFT_334097</name>
</gene>
<evidence type="ECO:0000256" key="3">
    <source>
        <dbReference type="ARBA" id="ARBA00022927"/>
    </source>
</evidence>
<feature type="compositionally biased region" description="Low complexity" evidence="6">
    <location>
        <begin position="219"/>
        <end position="231"/>
    </location>
</feature>
<dbReference type="STRING" id="58919.A0A316Z9T4"/>
<dbReference type="Pfam" id="PF09177">
    <property type="entry name" value="STX6_10_61_N"/>
    <property type="match status" value="1"/>
</dbReference>
<dbReference type="RefSeq" id="XP_025598739.1">
    <property type="nucleotide sequence ID" value="XM_025743714.1"/>
</dbReference>
<evidence type="ECO:0000256" key="4">
    <source>
        <dbReference type="ARBA" id="ARBA00023034"/>
    </source>
</evidence>
<evidence type="ECO:0000256" key="1">
    <source>
        <dbReference type="ARBA" id="ARBA00004409"/>
    </source>
</evidence>
<protein>
    <recommendedName>
        <fullName evidence="7">t-SNARE coiled-coil homology domain-containing protein</fullName>
    </recommendedName>
</protein>
<dbReference type="Gene3D" id="1.20.5.110">
    <property type="match status" value="1"/>
</dbReference>
<reference evidence="8 9" key="1">
    <citation type="journal article" date="2018" name="Mol. Biol. Evol.">
        <title>Broad Genomic Sampling Reveals a Smut Pathogenic Ancestry of the Fungal Clade Ustilaginomycotina.</title>
        <authorList>
            <person name="Kijpornyongpan T."/>
            <person name="Mondo S.J."/>
            <person name="Barry K."/>
            <person name="Sandor L."/>
            <person name="Lee J."/>
            <person name="Lipzen A."/>
            <person name="Pangilinan J."/>
            <person name="LaButti K."/>
            <person name="Hainaut M."/>
            <person name="Henrissat B."/>
            <person name="Grigoriev I.V."/>
            <person name="Spatafora J.W."/>
            <person name="Aime M.C."/>
        </authorList>
    </citation>
    <scope>NUCLEOTIDE SEQUENCE [LARGE SCALE GENOMIC DNA]</scope>
    <source>
        <strain evidence="8 9">MCA 4186</strain>
    </source>
</reference>
<dbReference type="Gene3D" id="1.20.58.90">
    <property type="match status" value="1"/>
</dbReference>
<dbReference type="CDD" id="cd21444">
    <property type="entry name" value="SNARE_NTD_Tlg1p-like"/>
    <property type="match status" value="1"/>
</dbReference>
<dbReference type="InterPro" id="IPR015260">
    <property type="entry name" value="Syntaxin-6/10/61_N"/>
</dbReference>
<organism evidence="8 9">
    <name type="scientific">Tilletiopsis washingtonensis</name>
    <dbReference type="NCBI Taxonomy" id="58919"/>
    <lineage>
        <taxon>Eukaryota</taxon>
        <taxon>Fungi</taxon>
        <taxon>Dikarya</taxon>
        <taxon>Basidiomycota</taxon>
        <taxon>Ustilaginomycotina</taxon>
        <taxon>Exobasidiomycetes</taxon>
        <taxon>Entylomatales</taxon>
        <taxon>Entylomatales incertae sedis</taxon>
        <taxon>Tilletiopsis</taxon>
    </lineage>
</organism>
<dbReference type="PROSITE" id="PS50192">
    <property type="entry name" value="T_SNARE"/>
    <property type="match status" value="1"/>
</dbReference>
<keyword evidence="9" id="KW-1185">Reference proteome</keyword>
<dbReference type="PROSITE" id="PS00914">
    <property type="entry name" value="SYNTAXIN"/>
    <property type="match status" value="1"/>
</dbReference>
<dbReference type="SUPFAM" id="SSF47661">
    <property type="entry name" value="t-snare proteins"/>
    <property type="match status" value="1"/>
</dbReference>
<dbReference type="GO" id="GO:0048193">
    <property type="term" value="P:Golgi vesicle transport"/>
    <property type="evidence" value="ECO:0007669"/>
    <property type="project" value="InterPro"/>
</dbReference>
<feature type="domain" description="T-SNARE coiled-coil homology" evidence="7">
    <location>
        <begin position="144"/>
        <end position="206"/>
    </location>
</feature>
<dbReference type="OrthoDB" id="546861at2759"/>
<dbReference type="InterPro" id="IPR006012">
    <property type="entry name" value="Syntaxin/epimorphin_CS"/>
</dbReference>
<dbReference type="CDD" id="cd15851">
    <property type="entry name" value="SNARE_Syntaxin6"/>
    <property type="match status" value="1"/>
</dbReference>
<proteinExistence type="inferred from homology"/>
<dbReference type="AlphaFoldDB" id="A0A316Z9T4"/>
<dbReference type="SMART" id="SM00397">
    <property type="entry name" value="t_SNARE"/>
    <property type="match status" value="1"/>
</dbReference>
<evidence type="ECO:0000256" key="2">
    <source>
        <dbReference type="ARBA" id="ARBA00009063"/>
    </source>
</evidence>
<keyword evidence="4" id="KW-0333">Golgi apparatus</keyword>
<dbReference type="GO" id="GO:0006886">
    <property type="term" value="P:intracellular protein transport"/>
    <property type="evidence" value="ECO:0007669"/>
    <property type="project" value="InterPro"/>
</dbReference>
<accession>A0A316Z9T4</accession>
<dbReference type="EMBL" id="KZ819291">
    <property type="protein sequence ID" value="PWN98460.1"/>
    <property type="molecule type" value="Genomic_DNA"/>
</dbReference>
<dbReference type="GO" id="GO:0005484">
    <property type="term" value="F:SNAP receptor activity"/>
    <property type="evidence" value="ECO:0007669"/>
    <property type="project" value="InterPro"/>
</dbReference>
<dbReference type="InterPro" id="IPR000727">
    <property type="entry name" value="T_SNARE_dom"/>
</dbReference>
<dbReference type="GO" id="GO:0000139">
    <property type="term" value="C:Golgi membrane"/>
    <property type="evidence" value="ECO:0007669"/>
    <property type="project" value="UniProtKB-SubCell"/>
</dbReference>
<dbReference type="InterPro" id="IPR048036">
    <property type="entry name" value="Tlg1p-like_N"/>
</dbReference>
<dbReference type="Proteomes" id="UP000245946">
    <property type="component" value="Unassembled WGS sequence"/>
</dbReference>
<name>A0A316Z9T4_9BASI</name>
<feature type="compositionally biased region" description="Basic and acidic residues" evidence="6">
    <location>
        <begin position="201"/>
        <end position="215"/>
    </location>
</feature>
<dbReference type="SUPFAM" id="SSF58038">
    <property type="entry name" value="SNARE fusion complex"/>
    <property type="match status" value="1"/>
</dbReference>
<dbReference type="InterPro" id="IPR010989">
    <property type="entry name" value="SNARE"/>
</dbReference>
<keyword evidence="5" id="KW-0175">Coiled coil</keyword>
<sequence length="249" mass="27255">MSSDPYHTFAADLRKALASASERASALSRARSSGAARDAQRNAHDELLDALEALQADIEDVRQSVVVVARTPERFGVEHAELERRRAFVKECEEEWQRLSRAAGSRPSMGARGADMEEGAAEDDDVEAFEREQQQLSFAGSILQSLLAKQDSTLSMIGRSITTLRDQASTMGHEIAEQVELVTTFDTEVEQSQSRLKRAMGRMDELARRSDERCGGWRSSSSCSSSSSSSSDHGPRAAAARLAKRFVSA</sequence>
<evidence type="ECO:0000313" key="8">
    <source>
        <dbReference type="EMBL" id="PWN98460.1"/>
    </source>
</evidence>
<feature type="region of interest" description="Disordered" evidence="6">
    <location>
        <begin position="196"/>
        <end position="238"/>
    </location>
</feature>
<keyword evidence="3" id="KW-0813">Transport</keyword>
<evidence type="ECO:0000256" key="5">
    <source>
        <dbReference type="SAM" id="Coils"/>
    </source>
</evidence>
<keyword evidence="3" id="KW-0653">Protein transport</keyword>
<dbReference type="GO" id="GO:0005802">
    <property type="term" value="C:trans-Golgi network"/>
    <property type="evidence" value="ECO:0007669"/>
    <property type="project" value="UniProtKB-ARBA"/>
</dbReference>
<evidence type="ECO:0000256" key="6">
    <source>
        <dbReference type="SAM" id="MobiDB-lite"/>
    </source>
</evidence>
<comment type="subcellular location">
    <subcellularLocation>
        <location evidence="1">Golgi apparatus membrane</location>
        <topology evidence="1">Single-pass type IV membrane protein</topology>
    </subcellularLocation>
</comment>
<evidence type="ECO:0000259" key="7">
    <source>
        <dbReference type="PROSITE" id="PS50192"/>
    </source>
</evidence>
<feature type="coiled-coil region" evidence="5">
    <location>
        <begin position="10"/>
        <end position="64"/>
    </location>
</feature>